<dbReference type="InterPro" id="IPR027417">
    <property type="entry name" value="P-loop_NTPase"/>
</dbReference>
<keyword evidence="2" id="KW-0418">Kinase</keyword>
<keyword evidence="3" id="KW-1185">Reference proteome</keyword>
<dbReference type="GO" id="GO:0016301">
    <property type="term" value="F:kinase activity"/>
    <property type="evidence" value="ECO:0007669"/>
    <property type="project" value="UniProtKB-KW"/>
</dbReference>
<dbReference type="OrthoDB" id="3523587at2"/>
<dbReference type="EMBL" id="FZOF01000008">
    <property type="protein sequence ID" value="SNS76140.1"/>
    <property type="molecule type" value="Genomic_DNA"/>
</dbReference>
<dbReference type="AlphaFoldDB" id="A0A239H454"/>
<evidence type="ECO:0000313" key="3">
    <source>
        <dbReference type="Proteomes" id="UP000198280"/>
    </source>
</evidence>
<dbReference type="RefSeq" id="WP_089225039.1">
    <property type="nucleotide sequence ID" value="NZ_FZOF01000008.1"/>
</dbReference>
<dbReference type="Pfam" id="PF13671">
    <property type="entry name" value="AAA_33"/>
    <property type="match status" value="1"/>
</dbReference>
<gene>
    <name evidence="2" type="ORF">SAMN05216252_108185</name>
</gene>
<dbReference type="Proteomes" id="UP000198280">
    <property type="component" value="Unassembled WGS sequence"/>
</dbReference>
<evidence type="ECO:0000256" key="1">
    <source>
        <dbReference type="SAM" id="MobiDB-lite"/>
    </source>
</evidence>
<protein>
    <submittedName>
        <fullName evidence="2">Predicted kinase</fullName>
    </submittedName>
</protein>
<feature type="region of interest" description="Disordered" evidence="1">
    <location>
        <begin position="1"/>
        <end position="31"/>
    </location>
</feature>
<evidence type="ECO:0000313" key="2">
    <source>
        <dbReference type="EMBL" id="SNS76140.1"/>
    </source>
</evidence>
<keyword evidence="2" id="KW-0808">Transferase</keyword>
<reference evidence="2 3" key="1">
    <citation type="submission" date="2017-06" db="EMBL/GenBank/DDBJ databases">
        <authorList>
            <person name="Kim H.J."/>
            <person name="Triplett B.A."/>
        </authorList>
    </citation>
    <scope>NUCLEOTIDE SEQUENCE [LARGE SCALE GENOMIC DNA]</scope>
    <source>
        <strain evidence="2 3">CGMCC 4.1858</strain>
    </source>
</reference>
<accession>A0A239H454</accession>
<proteinExistence type="predicted"/>
<name>A0A239H454_9ACTN</name>
<organism evidence="2 3">
    <name type="scientific">Actinacidiphila glaucinigra</name>
    <dbReference type="NCBI Taxonomy" id="235986"/>
    <lineage>
        <taxon>Bacteria</taxon>
        <taxon>Bacillati</taxon>
        <taxon>Actinomycetota</taxon>
        <taxon>Actinomycetes</taxon>
        <taxon>Kitasatosporales</taxon>
        <taxon>Streptomycetaceae</taxon>
        <taxon>Actinacidiphila</taxon>
    </lineage>
</organism>
<dbReference type="Gene3D" id="3.40.50.300">
    <property type="entry name" value="P-loop containing nucleotide triphosphate hydrolases"/>
    <property type="match status" value="1"/>
</dbReference>
<dbReference type="SUPFAM" id="SSF52540">
    <property type="entry name" value="P-loop containing nucleoside triphosphate hydrolases"/>
    <property type="match status" value="1"/>
</dbReference>
<sequence length="225" mass="24987">MRWQSAYATAGGPAVSRPVPARAGEARRGGRAVRPRRLLDLRRGRRPVRTLRYPAGDVLVVSGLPGGGKSTLMRRAKGGARLIDSQDVRERWQARLPRLLPYALYRPLVRIAHYAGLWQALRSGDSVVVHDCGTLRWVRAWVARQARRRGRGMHLVLLDVPVRTALDGQRERGRGVSAYAMARHRNASRRLLAEAEAGRLPGVCASVVLLDREAARELEAIDFDG</sequence>